<dbReference type="PANTHER" id="PTHR31223:SF70">
    <property type="entry name" value="LOG FAMILY PROTEIN YJL055W"/>
    <property type="match status" value="1"/>
</dbReference>
<comment type="caution">
    <text evidence="3">The sequence shown here is derived from an EMBL/GenBank/DDBJ whole genome shotgun (WGS) entry which is preliminary data.</text>
</comment>
<dbReference type="SUPFAM" id="SSF102405">
    <property type="entry name" value="MCP/YpsA-like"/>
    <property type="match status" value="1"/>
</dbReference>
<dbReference type="PANTHER" id="PTHR31223">
    <property type="entry name" value="LOG FAMILY PROTEIN YJL055W"/>
    <property type="match status" value="1"/>
</dbReference>
<gene>
    <name evidence="3" type="ORF">RSSL_00237</name>
</gene>
<dbReference type="EMBL" id="ALIF01000001">
    <property type="protein sequence ID" value="EJO16409.1"/>
    <property type="molecule type" value="Genomic_DNA"/>
</dbReference>
<dbReference type="GO" id="GO:0005829">
    <property type="term" value="C:cytosol"/>
    <property type="evidence" value="ECO:0007669"/>
    <property type="project" value="TreeGrafter"/>
</dbReference>
<keyword evidence="2" id="KW-0203">Cytokinin biosynthesis</keyword>
<dbReference type="InterPro" id="IPR031100">
    <property type="entry name" value="LOG_fam"/>
</dbReference>
<evidence type="ECO:0000313" key="4">
    <source>
        <dbReference type="Proteomes" id="UP000006983"/>
    </source>
</evidence>
<dbReference type="InterPro" id="IPR005269">
    <property type="entry name" value="LOG"/>
</dbReference>
<accession>J7TQ38</accession>
<dbReference type="AlphaFoldDB" id="J7TQ38"/>
<proteinExistence type="inferred from homology"/>
<dbReference type="EC" id="3.2.2.n1" evidence="2"/>
<dbReference type="Gene3D" id="3.40.50.450">
    <property type="match status" value="1"/>
</dbReference>
<keyword evidence="2" id="KW-0378">Hydrolase</keyword>
<keyword evidence="4" id="KW-1185">Reference proteome</keyword>
<evidence type="ECO:0000256" key="1">
    <source>
        <dbReference type="ARBA" id="ARBA00006763"/>
    </source>
</evidence>
<dbReference type="NCBIfam" id="TIGR00730">
    <property type="entry name" value="Rossman fold protein, TIGR00730 family"/>
    <property type="match status" value="1"/>
</dbReference>
<dbReference type="Proteomes" id="UP000006983">
    <property type="component" value="Unassembled WGS sequence"/>
</dbReference>
<name>J7TQ38_STRSL</name>
<evidence type="ECO:0000256" key="2">
    <source>
        <dbReference type="RuleBase" id="RU363015"/>
    </source>
</evidence>
<sequence length="221" mass="24711">MMRCFVIWSVKTKKKFLSVMAGILRYNRIKRRTSMKVTVYLGANMGDNPSFKKATIALGQWIAKNGHTLVYGGSKMGLMGVLGDTVLENGGEAHGIMPQFLKDREIAYEGLTSMTIVETMAERKTAMLEQGDLFIALPGGLGTLEEISEAIAAARVGKLDKPCVFFNLNGYYDAMKTMLDTMVTHDFLEAETAAKFLFTDDFSEIEAFVQSYEPPQLRRYR</sequence>
<dbReference type="GO" id="GO:0009691">
    <property type="term" value="P:cytokinin biosynthetic process"/>
    <property type="evidence" value="ECO:0007669"/>
    <property type="project" value="UniProtKB-UniRule"/>
</dbReference>
<reference evidence="3 4" key="1">
    <citation type="journal article" date="2012" name="J. Bacteriol.">
        <title>Genome Sequence of the Lantibiotic Bacteriocin Producer Streptococcus salivarius Strain K12.</title>
        <authorList>
            <person name="Barretto C."/>
            <person name="Alvarez-Martin P."/>
            <person name="Foata F."/>
            <person name="Renault P."/>
            <person name="Berger B."/>
        </authorList>
    </citation>
    <scope>NUCLEOTIDE SEQUENCE [LARGE SCALE GENOMIC DNA]</scope>
    <source>
        <strain evidence="3 4">K12</strain>
    </source>
</reference>
<organism evidence="3 4">
    <name type="scientific">Streptococcus salivarius K12</name>
    <dbReference type="NCBI Taxonomy" id="1200793"/>
    <lineage>
        <taxon>Bacteria</taxon>
        <taxon>Bacillati</taxon>
        <taxon>Bacillota</taxon>
        <taxon>Bacilli</taxon>
        <taxon>Lactobacillales</taxon>
        <taxon>Streptococcaceae</taxon>
        <taxon>Streptococcus</taxon>
    </lineage>
</organism>
<comment type="similarity">
    <text evidence="1 2">Belongs to the LOG family.</text>
</comment>
<dbReference type="GO" id="GO:0016799">
    <property type="term" value="F:hydrolase activity, hydrolyzing N-glycosyl compounds"/>
    <property type="evidence" value="ECO:0007669"/>
    <property type="project" value="TreeGrafter"/>
</dbReference>
<dbReference type="PATRIC" id="fig|1200793.3.peg.308"/>
<protein>
    <recommendedName>
        <fullName evidence="2">Cytokinin riboside 5'-monophosphate phosphoribohydrolase</fullName>
        <ecNumber evidence="2">3.2.2.n1</ecNumber>
    </recommendedName>
</protein>
<dbReference type="Pfam" id="PF03641">
    <property type="entry name" value="Lysine_decarbox"/>
    <property type="match status" value="1"/>
</dbReference>
<evidence type="ECO:0000313" key="3">
    <source>
        <dbReference type="EMBL" id="EJO16409.1"/>
    </source>
</evidence>